<keyword evidence="1 4" id="KW-0808">Transferase</keyword>
<dbReference type="Pfam" id="PF12000">
    <property type="entry name" value="Glyco_trans_4_3"/>
    <property type="match status" value="1"/>
</dbReference>
<dbReference type="GeneID" id="301683444"/>
<dbReference type="EMBL" id="BIMW01000101">
    <property type="protein sequence ID" value="GCE94548.1"/>
    <property type="molecule type" value="Genomic_DNA"/>
</dbReference>
<dbReference type="GO" id="GO:0016740">
    <property type="term" value="F:transferase activity"/>
    <property type="evidence" value="ECO:0007669"/>
    <property type="project" value="UniProtKB-KW"/>
</dbReference>
<dbReference type="InterPro" id="IPR001296">
    <property type="entry name" value="Glyco_trans_1"/>
</dbReference>
<accession>A0A5M3T970</accession>
<organism evidence="4 5">
    <name type="scientific">Limnospira platensis NIES-46</name>
    <dbReference type="NCBI Taxonomy" id="1236695"/>
    <lineage>
        <taxon>Bacteria</taxon>
        <taxon>Bacillati</taxon>
        <taxon>Cyanobacteriota</taxon>
        <taxon>Cyanophyceae</taxon>
        <taxon>Oscillatoriophycideae</taxon>
        <taxon>Oscillatoriales</taxon>
        <taxon>Sirenicapillariaceae</taxon>
        <taxon>Limnospira</taxon>
    </lineage>
</organism>
<dbReference type="PANTHER" id="PTHR46401">
    <property type="entry name" value="GLYCOSYLTRANSFERASE WBBK-RELATED"/>
    <property type="match status" value="1"/>
</dbReference>
<reference evidence="4 5" key="1">
    <citation type="journal article" date="2019" name="J Genomics">
        <title>The Draft Genome of a Hydrogen-producing Cyanobacterium, Arthrospira platensis NIES-46.</title>
        <authorList>
            <person name="Suzuki S."/>
            <person name="Yamaguchi H."/>
            <person name="Kawachi M."/>
        </authorList>
    </citation>
    <scope>NUCLEOTIDE SEQUENCE [LARGE SCALE GENOMIC DNA]</scope>
    <source>
        <strain evidence="4 5">NIES-46</strain>
    </source>
</reference>
<dbReference type="InterPro" id="IPR022623">
    <property type="entry name" value="Glyco_trans_4"/>
</dbReference>
<feature type="domain" description="Glycosyl transferase family 4" evidence="3">
    <location>
        <begin position="26"/>
        <end position="194"/>
    </location>
</feature>
<evidence type="ECO:0000259" key="2">
    <source>
        <dbReference type="Pfam" id="PF00534"/>
    </source>
</evidence>
<evidence type="ECO:0000259" key="3">
    <source>
        <dbReference type="Pfam" id="PF12000"/>
    </source>
</evidence>
<dbReference type="CDD" id="cd03818">
    <property type="entry name" value="GT4_ExpC-like"/>
    <property type="match status" value="1"/>
</dbReference>
<protein>
    <submittedName>
        <fullName evidence="4">Glycosyl transferase</fullName>
    </submittedName>
</protein>
<sequence>MRALFLHPNFPAQYRHIITALGADPNNQIIFGTKYERPEWKIPGVTKALFTPNRESAPETHQYLRGIESAVIYGQAVYRMAEKLKSMGFVPDIVCGHSGWGPTLFVKEVFPDTPLLCYFEWFYNAKGSDADFDPADPLTVDDMARIRVKNCPILIDLYSCDWGISPTYWQRSQFPPELQSKISVIHDGVDTTYFKPDPDAKLVLPNLDLSQVDEIVTYVARGMEPYRGFPEFIEAVAYIQERRPNCHVVVVGSERVCYGKSLPNGMSYKDKMLAQIPLDLSRIHFVGPLPYGQYLKVIQASAVHVYLTRPFVLSWSMIESLSTGCLVIGSDTPPIREVIQDGYNGLLVDFFSPKQIADRVDEVLDHPNRMADLRVRARETVIERYDLSKLLSKQLQLIEQVAQKSRPTSGEQISSQPVIA</sequence>
<dbReference type="RefSeq" id="WP_006618228.1">
    <property type="nucleotide sequence ID" value="NZ_BIMW01000101.1"/>
</dbReference>
<dbReference type="SUPFAM" id="SSF53756">
    <property type="entry name" value="UDP-Glycosyltransferase/glycogen phosphorylase"/>
    <property type="match status" value="1"/>
</dbReference>
<name>A0A5M3T970_LIMPL</name>
<evidence type="ECO:0000313" key="5">
    <source>
        <dbReference type="Proteomes" id="UP000326169"/>
    </source>
</evidence>
<gene>
    <name evidence="4" type="ORF">NIES46_26060</name>
</gene>
<dbReference type="Pfam" id="PF00534">
    <property type="entry name" value="Glycos_transf_1"/>
    <property type="match status" value="1"/>
</dbReference>
<evidence type="ECO:0000313" key="4">
    <source>
        <dbReference type="EMBL" id="GCE94548.1"/>
    </source>
</evidence>
<comment type="caution">
    <text evidence="4">The sequence shown here is derived from an EMBL/GenBank/DDBJ whole genome shotgun (WGS) entry which is preliminary data.</text>
</comment>
<keyword evidence="5" id="KW-1185">Reference proteome</keyword>
<dbReference type="PANTHER" id="PTHR46401:SF2">
    <property type="entry name" value="GLYCOSYLTRANSFERASE WBBK-RELATED"/>
    <property type="match status" value="1"/>
</dbReference>
<proteinExistence type="predicted"/>
<dbReference type="Gene3D" id="3.40.50.2000">
    <property type="entry name" value="Glycogen Phosphorylase B"/>
    <property type="match status" value="1"/>
</dbReference>
<evidence type="ECO:0000256" key="1">
    <source>
        <dbReference type="ARBA" id="ARBA00022679"/>
    </source>
</evidence>
<dbReference type="Proteomes" id="UP000326169">
    <property type="component" value="Unassembled WGS sequence"/>
</dbReference>
<feature type="domain" description="Glycosyl transferase family 1" evidence="2">
    <location>
        <begin position="213"/>
        <end position="379"/>
    </location>
</feature>